<reference evidence="1" key="2">
    <citation type="submission" date="2025-09" db="UniProtKB">
        <authorList>
            <consortium name="Ensembl"/>
        </authorList>
    </citation>
    <scope>IDENTIFICATION</scope>
</reference>
<dbReference type="AlphaFoldDB" id="A0A3Q3JVI4"/>
<dbReference type="PANTHER" id="PTHR19446">
    <property type="entry name" value="REVERSE TRANSCRIPTASES"/>
    <property type="match status" value="1"/>
</dbReference>
<dbReference type="Ensembl" id="ENSMALT00000025317.1">
    <property type="protein sequence ID" value="ENSMALP00000024848.1"/>
    <property type="gene ID" value="ENSMALG00000017294.1"/>
</dbReference>
<proteinExistence type="predicted"/>
<dbReference type="Proteomes" id="UP000261600">
    <property type="component" value="Unplaced"/>
</dbReference>
<accession>A0A3Q3JVI4</accession>
<protein>
    <recommendedName>
        <fullName evidence="3">Reverse transcriptase domain-containing protein</fullName>
    </recommendedName>
</protein>
<evidence type="ECO:0008006" key="3">
    <source>
        <dbReference type="Google" id="ProtNLM"/>
    </source>
</evidence>
<keyword evidence="2" id="KW-1185">Reference proteome</keyword>
<name>A0A3Q3JVI4_MONAL</name>
<organism evidence="1 2">
    <name type="scientific">Monopterus albus</name>
    <name type="common">Swamp eel</name>
    <dbReference type="NCBI Taxonomy" id="43700"/>
    <lineage>
        <taxon>Eukaryota</taxon>
        <taxon>Metazoa</taxon>
        <taxon>Chordata</taxon>
        <taxon>Craniata</taxon>
        <taxon>Vertebrata</taxon>
        <taxon>Euteleostomi</taxon>
        <taxon>Actinopterygii</taxon>
        <taxon>Neopterygii</taxon>
        <taxon>Teleostei</taxon>
        <taxon>Neoteleostei</taxon>
        <taxon>Acanthomorphata</taxon>
        <taxon>Anabantaria</taxon>
        <taxon>Synbranchiformes</taxon>
        <taxon>Synbranchidae</taxon>
        <taxon>Monopterus</taxon>
    </lineage>
</organism>
<sequence length="131" mass="14223">ILISMTSLRTHNISKTILVGTSTGLDHISVEHLKYASLRLAPLLAICFTSCFIHGFLPDSLMTVLLVPVVKDKAGKVGSSDNYRPIALANTLSKVVEAILLSRFCNLIGSTENQFGFKSNHGTDMCIFALK</sequence>
<reference evidence="1" key="1">
    <citation type="submission" date="2025-08" db="UniProtKB">
        <authorList>
            <consortium name="Ensembl"/>
        </authorList>
    </citation>
    <scope>IDENTIFICATION</scope>
</reference>
<evidence type="ECO:0000313" key="1">
    <source>
        <dbReference type="Ensembl" id="ENSMALP00000024848.1"/>
    </source>
</evidence>
<evidence type="ECO:0000313" key="2">
    <source>
        <dbReference type="Proteomes" id="UP000261600"/>
    </source>
</evidence>